<keyword evidence="2" id="KW-0479">Metal-binding</keyword>
<dbReference type="CDD" id="cd12148">
    <property type="entry name" value="fungal_TF_MHR"/>
    <property type="match status" value="1"/>
</dbReference>
<sequence>MLAYSLLTGALCSRHHKDPLTSSQPLSDINMSDPQSRTPSAEIATQRRSRRTQPYPSSSSSILCQETREAGPSTPNLTVPTIELSSVPGSSADNSSRTSSDSPSSPNDAACGATPPSSASVLQRGSACLTCRRRKLKCDAIKPACTSCARSGRSQTCTYDDGLPKSRVQILTTKVRDLEAKIRAMEVARQPPSEGSSPQQVLPMFVPTNALSVNSDDSDTGLHLSPPTHHSEVWKPRALGQNELMNLAASLAVADSAPLAPQRNELVNTLRRMTPWWELDEIPSGVQEYLINTFLARRWEPGIELDVPHLWSSLSEIEARRPHKCFLNAIYLVACSFTGDKSFEDLQPIYVARVRKELEAALVQGNRLIDFIRASLLLSFHYCQKGRLLEGHQLSSTTARFAIACGLHQMDSARWYPQPEYGYIDTTENLTHVHNENATRGISGELHMLPRPRNNIERNEYIHAFWGVYMLDIGAALVTSLPSSVADSEITTPWPVHLDEVIPPDHQSGPTIISFYSGLAGSADMSQDRHTQTIRTKSMCLLGRAARLSAAFESARFPELSLWAKHDACDKAIAEASRSFPTGLEHIGPEGSLILASRATLLAAQIQLHACLAATRPGSRAKCIAAAAESMALIDKLRYIMIPKGILLLLGLDWAVVKGFYLAEQSRLLAEGNYFAAEDIGKKLQEIGTEMESVPAKYPALMP</sequence>
<reference evidence="8" key="1">
    <citation type="submission" date="2021-01" db="EMBL/GenBank/DDBJ databases">
        <authorList>
            <person name="Kaushik A."/>
        </authorList>
    </citation>
    <scope>NUCLEOTIDE SEQUENCE</scope>
    <source>
        <strain evidence="8">AG6-10EEA</strain>
    </source>
</reference>
<evidence type="ECO:0000256" key="2">
    <source>
        <dbReference type="ARBA" id="ARBA00022723"/>
    </source>
</evidence>
<dbReference type="GO" id="GO:0000981">
    <property type="term" value="F:DNA-binding transcription factor activity, RNA polymerase II-specific"/>
    <property type="evidence" value="ECO:0007669"/>
    <property type="project" value="InterPro"/>
</dbReference>
<dbReference type="InterPro" id="IPR036864">
    <property type="entry name" value="Zn2-C6_fun-type_DNA-bd_sf"/>
</dbReference>
<dbReference type="SMART" id="SM00066">
    <property type="entry name" value="GAL4"/>
    <property type="match status" value="1"/>
</dbReference>
<feature type="compositionally biased region" description="Polar residues" evidence="6">
    <location>
        <begin position="52"/>
        <end position="64"/>
    </location>
</feature>
<dbReference type="PANTHER" id="PTHR47338">
    <property type="entry name" value="ZN(II)2CYS6 TRANSCRIPTION FACTOR (EUROFUNG)-RELATED"/>
    <property type="match status" value="1"/>
</dbReference>
<protein>
    <recommendedName>
        <fullName evidence="7">Zn(2)-C6 fungal-type domain-containing protein</fullName>
    </recommendedName>
</protein>
<dbReference type="SMART" id="SM00906">
    <property type="entry name" value="Fungal_trans"/>
    <property type="match status" value="1"/>
</dbReference>
<dbReference type="Pfam" id="PF00172">
    <property type="entry name" value="Zn_clus"/>
    <property type="match status" value="1"/>
</dbReference>
<evidence type="ECO:0000256" key="3">
    <source>
        <dbReference type="ARBA" id="ARBA00023015"/>
    </source>
</evidence>
<gene>
    <name evidence="8" type="ORF">RDB_LOCUS28470</name>
</gene>
<dbReference type="InterPro" id="IPR050815">
    <property type="entry name" value="TF_fung"/>
</dbReference>
<dbReference type="CDD" id="cd00067">
    <property type="entry name" value="GAL4"/>
    <property type="match status" value="1"/>
</dbReference>
<evidence type="ECO:0000313" key="9">
    <source>
        <dbReference type="Proteomes" id="UP000663853"/>
    </source>
</evidence>
<dbReference type="SUPFAM" id="SSF57701">
    <property type="entry name" value="Zn2/Cys6 DNA-binding domain"/>
    <property type="match status" value="1"/>
</dbReference>
<dbReference type="PROSITE" id="PS50048">
    <property type="entry name" value="ZN2_CY6_FUNGAL_2"/>
    <property type="match status" value="1"/>
</dbReference>
<keyword evidence="5" id="KW-0539">Nucleus</keyword>
<keyword evidence="3" id="KW-0805">Transcription regulation</keyword>
<dbReference type="EMBL" id="CAJMXA010000535">
    <property type="protein sequence ID" value="CAE6434623.1"/>
    <property type="molecule type" value="Genomic_DNA"/>
</dbReference>
<dbReference type="GO" id="GO:0005634">
    <property type="term" value="C:nucleus"/>
    <property type="evidence" value="ECO:0007669"/>
    <property type="project" value="UniProtKB-SubCell"/>
</dbReference>
<feature type="compositionally biased region" description="Polar residues" evidence="6">
    <location>
        <begin position="73"/>
        <end position="89"/>
    </location>
</feature>
<comment type="caution">
    <text evidence="8">The sequence shown here is derived from an EMBL/GenBank/DDBJ whole genome shotgun (WGS) entry which is preliminary data.</text>
</comment>
<dbReference type="PANTHER" id="PTHR47338:SF29">
    <property type="entry name" value="ZN(2)-C6 FUNGAL-TYPE DOMAIN-CONTAINING PROTEIN"/>
    <property type="match status" value="1"/>
</dbReference>
<dbReference type="Proteomes" id="UP000663853">
    <property type="component" value="Unassembled WGS sequence"/>
</dbReference>
<dbReference type="Pfam" id="PF04082">
    <property type="entry name" value="Fungal_trans"/>
    <property type="match status" value="1"/>
</dbReference>
<evidence type="ECO:0000256" key="6">
    <source>
        <dbReference type="SAM" id="MobiDB-lite"/>
    </source>
</evidence>
<evidence type="ECO:0000256" key="4">
    <source>
        <dbReference type="ARBA" id="ARBA00023163"/>
    </source>
</evidence>
<comment type="subcellular location">
    <subcellularLocation>
        <location evidence="1">Nucleus</location>
    </subcellularLocation>
</comment>
<evidence type="ECO:0000256" key="1">
    <source>
        <dbReference type="ARBA" id="ARBA00004123"/>
    </source>
</evidence>
<keyword evidence="4" id="KW-0804">Transcription</keyword>
<dbReference type="GO" id="GO:0003677">
    <property type="term" value="F:DNA binding"/>
    <property type="evidence" value="ECO:0007669"/>
    <property type="project" value="InterPro"/>
</dbReference>
<dbReference type="GO" id="GO:0008270">
    <property type="term" value="F:zinc ion binding"/>
    <property type="evidence" value="ECO:0007669"/>
    <property type="project" value="InterPro"/>
</dbReference>
<evidence type="ECO:0000259" key="7">
    <source>
        <dbReference type="PROSITE" id="PS50048"/>
    </source>
</evidence>
<dbReference type="GO" id="GO:0006351">
    <property type="term" value="P:DNA-templated transcription"/>
    <property type="evidence" value="ECO:0007669"/>
    <property type="project" value="InterPro"/>
</dbReference>
<dbReference type="InterPro" id="IPR007219">
    <property type="entry name" value="XnlR_reg_dom"/>
</dbReference>
<organism evidence="8 9">
    <name type="scientific">Rhizoctonia solani</name>
    <dbReference type="NCBI Taxonomy" id="456999"/>
    <lineage>
        <taxon>Eukaryota</taxon>
        <taxon>Fungi</taxon>
        <taxon>Dikarya</taxon>
        <taxon>Basidiomycota</taxon>
        <taxon>Agaricomycotina</taxon>
        <taxon>Agaricomycetes</taxon>
        <taxon>Cantharellales</taxon>
        <taxon>Ceratobasidiaceae</taxon>
        <taxon>Rhizoctonia</taxon>
    </lineage>
</organism>
<proteinExistence type="predicted"/>
<evidence type="ECO:0000313" key="8">
    <source>
        <dbReference type="EMBL" id="CAE6434623.1"/>
    </source>
</evidence>
<accession>A0A8H2XSX8</accession>
<feature type="region of interest" description="Disordered" evidence="6">
    <location>
        <begin position="15"/>
        <end position="120"/>
    </location>
</feature>
<feature type="domain" description="Zn(2)-C6 fungal-type" evidence="7">
    <location>
        <begin position="127"/>
        <end position="159"/>
    </location>
</feature>
<feature type="compositionally biased region" description="Polar residues" evidence="6">
    <location>
        <begin position="20"/>
        <end position="39"/>
    </location>
</feature>
<dbReference type="AlphaFoldDB" id="A0A8H2XSX8"/>
<feature type="compositionally biased region" description="Low complexity" evidence="6">
    <location>
        <begin position="90"/>
        <end position="110"/>
    </location>
</feature>
<evidence type="ECO:0000256" key="5">
    <source>
        <dbReference type="ARBA" id="ARBA00023242"/>
    </source>
</evidence>
<dbReference type="Gene3D" id="4.10.240.10">
    <property type="entry name" value="Zn(2)-C6 fungal-type DNA-binding domain"/>
    <property type="match status" value="1"/>
</dbReference>
<dbReference type="PROSITE" id="PS00463">
    <property type="entry name" value="ZN2_CY6_FUNGAL_1"/>
    <property type="match status" value="1"/>
</dbReference>
<dbReference type="InterPro" id="IPR001138">
    <property type="entry name" value="Zn2Cys6_DnaBD"/>
</dbReference>
<name>A0A8H2XSX8_9AGAM</name>